<reference evidence="2" key="2">
    <citation type="submission" date="2020-09" db="EMBL/GenBank/DDBJ databases">
        <authorList>
            <person name="Sun Q."/>
            <person name="Kim S."/>
        </authorList>
    </citation>
    <scope>NUCLEOTIDE SEQUENCE</scope>
    <source>
        <strain evidence="2">KCTC 42097</strain>
    </source>
</reference>
<sequence length="298" mass="32562">MEFVLDFKPDHGQPVQLENGIRRITAKNPSAFTFQGTNSYIIGTETLAVIDPGPADEAHLTSLLKTIDDRPVSHIFVSHTHADHSTLAPMLARKTGAVMVAIGPHKAARALHEGEVNRLEASADTNFTPDVIVEHHDLIEGDGWALQTVFTPGHCANHAAFALVGTGVLFSADHVMAWATSIVAPPDGSMTDYMDSLDRLLEREDRIYYPGHGGPVLRPKPFVRAMKTHRRMRESAIVERLKKGDRLISDMVKAIYRDTDPRLHGAAALSVFAHLEDLVERGIVSCEGVPALDAVYSA</sequence>
<dbReference type="Gene3D" id="3.60.15.10">
    <property type="entry name" value="Ribonuclease Z/Hydroxyacylglutathione hydrolase-like"/>
    <property type="match status" value="1"/>
</dbReference>
<dbReference type="Pfam" id="PF17778">
    <property type="entry name" value="WHD_BLACT"/>
    <property type="match status" value="1"/>
</dbReference>
<evidence type="ECO:0000313" key="2">
    <source>
        <dbReference type="EMBL" id="GHC67040.1"/>
    </source>
</evidence>
<protein>
    <submittedName>
        <fullName evidence="2">MBL fold metallo-hydrolase</fullName>
    </submittedName>
</protein>
<dbReference type="Gene3D" id="1.10.10.10">
    <property type="entry name" value="Winged helix-like DNA-binding domain superfamily/Winged helix DNA-binding domain"/>
    <property type="match status" value="1"/>
</dbReference>
<dbReference type="SMART" id="SM00849">
    <property type="entry name" value="Lactamase_B"/>
    <property type="match status" value="1"/>
</dbReference>
<dbReference type="InterPro" id="IPR036388">
    <property type="entry name" value="WH-like_DNA-bd_sf"/>
</dbReference>
<organism evidence="2 3">
    <name type="scientific">Limoniibacter endophyticus</name>
    <dbReference type="NCBI Taxonomy" id="1565040"/>
    <lineage>
        <taxon>Bacteria</taxon>
        <taxon>Pseudomonadati</taxon>
        <taxon>Pseudomonadota</taxon>
        <taxon>Alphaproteobacteria</taxon>
        <taxon>Hyphomicrobiales</taxon>
        <taxon>Bartonellaceae</taxon>
        <taxon>Limoniibacter</taxon>
    </lineage>
</organism>
<dbReference type="InterPro" id="IPR001279">
    <property type="entry name" value="Metallo-B-lactamas"/>
</dbReference>
<gene>
    <name evidence="2" type="ORF">GCM10010136_10740</name>
</gene>
<dbReference type="AlphaFoldDB" id="A0A8J3DH36"/>
<dbReference type="Proteomes" id="UP000641137">
    <property type="component" value="Unassembled WGS sequence"/>
</dbReference>
<dbReference type="InterPro" id="IPR036866">
    <property type="entry name" value="RibonucZ/Hydroxyglut_hydro"/>
</dbReference>
<dbReference type="EMBL" id="BMZO01000003">
    <property type="protein sequence ID" value="GHC67040.1"/>
    <property type="molecule type" value="Genomic_DNA"/>
</dbReference>
<dbReference type="CDD" id="cd16278">
    <property type="entry name" value="metallo-hydrolase-like_MBL-fold"/>
    <property type="match status" value="1"/>
</dbReference>
<dbReference type="InterPro" id="IPR050662">
    <property type="entry name" value="Sec-metab_biosynth-thioest"/>
</dbReference>
<dbReference type="PANTHER" id="PTHR23131:SF0">
    <property type="entry name" value="ENDORIBONUCLEASE LACTB2"/>
    <property type="match status" value="1"/>
</dbReference>
<accession>A0A8J3DH36</accession>
<dbReference type="Pfam" id="PF00753">
    <property type="entry name" value="Lactamase_B"/>
    <property type="match status" value="1"/>
</dbReference>
<reference evidence="2" key="1">
    <citation type="journal article" date="2014" name="Int. J. Syst. Evol. Microbiol.">
        <title>Complete genome sequence of Corynebacterium casei LMG S-19264T (=DSM 44701T), isolated from a smear-ripened cheese.</title>
        <authorList>
            <consortium name="US DOE Joint Genome Institute (JGI-PGF)"/>
            <person name="Walter F."/>
            <person name="Albersmeier A."/>
            <person name="Kalinowski J."/>
            <person name="Ruckert C."/>
        </authorList>
    </citation>
    <scope>NUCLEOTIDE SEQUENCE</scope>
    <source>
        <strain evidence="2">KCTC 42097</strain>
    </source>
</reference>
<proteinExistence type="predicted"/>
<dbReference type="RefSeq" id="WP_189488688.1">
    <property type="nucleotide sequence ID" value="NZ_BMZO01000003.1"/>
</dbReference>
<dbReference type="SUPFAM" id="SSF56281">
    <property type="entry name" value="Metallo-hydrolase/oxidoreductase"/>
    <property type="match status" value="1"/>
</dbReference>
<name>A0A8J3DH36_9HYPH</name>
<feature type="domain" description="Metallo-beta-lactamase" evidence="1">
    <location>
        <begin position="36"/>
        <end position="212"/>
    </location>
</feature>
<evidence type="ECO:0000259" key="1">
    <source>
        <dbReference type="SMART" id="SM00849"/>
    </source>
</evidence>
<evidence type="ECO:0000313" key="3">
    <source>
        <dbReference type="Proteomes" id="UP000641137"/>
    </source>
</evidence>
<dbReference type="PANTHER" id="PTHR23131">
    <property type="entry name" value="ENDORIBONUCLEASE LACTB2"/>
    <property type="match status" value="1"/>
</dbReference>
<dbReference type="InterPro" id="IPR041516">
    <property type="entry name" value="LACTB2_WH"/>
</dbReference>
<keyword evidence="3" id="KW-1185">Reference proteome</keyword>
<comment type="caution">
    <text evidence="2">The sequence shown here is derived from an EMBL/GenBank/DDBJ whole genome shotgun (WGS) entry which is preliminary data.</text>
</comment>